<evidence type="ECO:0000256" key="14">
    <source>
        <dbReference type="ARBA" id="ARBA00045077"/>
    </source>
</evidence>
<keyword evidence="4" id="KW-0479">Metal-binding</keyword>
<feature type="domain" description="Auxiliary Activity family 9 catalytic" evidence="18">
    <location>
        <begin position="24"/>
        <end position="175"/>
    </location>
</feature>
<evidence type="ECO:0000256" key="15">
    <source>
        <dbReference type="ARBA" id="ARBA00047174"/>
    </source>
</evidence>
<evidence type="ECO:0000256" key="8">
    <source>
        <dbReference type="ARBA" id="ARBA00023008"/>
    </source>
</evidence>
<dbReference type="Pfam" id="PF03443">
    <property type="entry name" value="AA9"/>
    <property type="match status" value="2"/>
</dbReference>
<protein>
    <recommendedName>
        <fullName evidence="15">lytic cellulose monooxygenase (C4-dehydrogenating)</fullName>
        <ecNumber evidence="15">1.14.99.56</ecNumber>
    </recommendedName>
</protein>
<dbReference type="CDD" id="cd21175">
    <property type="entry name" value="LPMO_AA9"/>
    <property type="match status" value="1"/>
</dbReference>
<comment type="caution">
    <text evidence="19">The sequence shown here is derived from an EMBL/GenBank/DDBJ whole genome shotgun (WGS) entry which is preliminary data.</text>
</comment>
<evidence type="ECO:0000256" key="3">
    <source>
        <dbReference type="ARBA" id="ARBA00022525"/>
    </source>
</evidence>
<evidence type="ECO:0000256" key="12">
    <source>
        <dbReference type="ARBA" id="ARBA00023326"/>
    </source>
</evidence>
<dbReference type="AlphaFoldDB" id="A0A8H7Y7J9"/>
<sequence>MTPFLISLSKIIVLCSLVHLIAGHGFVHSVVANGQIYPGWNPFVDPYAITPPRIVRKVLNDGYVSGNDSDLACHHGGDVGTTALANAPSGSQVTFQWEYWPADHQGPVSTYMTSCNGDCSLFSANTARWFKIDADGYDPSNKQWAAAKLIANNFSWVSTIPAGLAPGQYLMRNEMYFTCGGLIDLLIKALSFSIALHSSEPQFYPSCSQLEITGSGTNTPSDSQLVTVQALYASVTFPNIYADSVSFTVPGPPPVTFNGQVGSPATTTPNISSTVAGSLPQTSVPGFSSPGPDNRQCHLGSRKLQRRNSLLRGT</sequence>
<keyword evidence="5 17" id="KW-0732">Signal</keyword>
<dbReference type="PANTHER" id="PTHR33353">
    <property type="entry name" value="PUTATIVE (AFU_ORTHOLOGUE AFUA_1G12560)-RELATED"/>
    <property type="match status" value="1"/>
</dbReference>
<comment type="cofactor">
    <cofactor evidence="1">
        <name>Cu(2+)</name>
        <dbReference type="ChEBI" id="CHEBI:29036"/>
    </cofactor>
</comment>
<comment type="catalytic activity">
    <reaction evidence="14">
        <text>[(1-&gt;4)-beta-D-glucosyl]n+m + reduced acceptor + O2 = 4-dehydro-beta-D-glucosyl-[(1-&gt;4)-beta-D-glucosyl]n-1 + [(1-&gt;4)-beta-D-glucosyl]m + acceptor + H2O.</text>
        <dbReference type="EC" id="1.14.99.56"/>
    </reaction>
</comment>
<evidence type="ECO:0000259" key="18">
    <source>
        <dbReference type="Pfam" id="PF03443"/>
    </source>
</evidence>
<name>A0A8H7Y7J9_PSICU</name>
<keyword evidence="7" id="KW-0560">Oxidoreductase</keyword>
<proteinExistence type="inferred from homology"/>
<evidence type="ECO:0000256" key="9">
    <source>
        <dbReference type="ARBA" id="ARBA00023033"/>
    </source>
</evidence>
<comment type="similarity">
    <text evidence="13">Belongs to the polysaccharide monooxygenase AA9 family.</text>
</comment>
<dbReference type="GO" id="GO:0046872">
    <property type="term" value="F:metal ion binding"/>
    <property type="evidence" value="ECO:0007669"/>
    <property type="project" value="UniProtKB-KW"/>
</dbReference>
<gene>
    <name evidence="19" type="ORF">JR316_002107</name>
</gene>
<keyword evidence="11" id="KW-0119">Carbohydrate metabolism</keyword>
<evidence type="ECO:0000256" key="2">
    <source>
        <dbReference type="ARBA" id="ARBA00004613"/>
    </source>
</evidence>
<keyword evidence="3" id="KW-0964">Secreted</keyword>
<keyword evidence="10" id="KW-1015">Disulfide bond</keyword>
<dbReference type="GO" id="GO:0030245">
    <property type="term" value="P:cellulose catabolic process"/>
    <property type="evidence" value="ECO:0007669"/>
    <property type="project" value="UniProtKB-KW"/>
</dbReference>
<organism evidence="19">
    <name type="scientific">Psilocybe cubensis</name>
    <name type="common">Psychedelic mushroom</name>
    <name type="synonym">Stropharia cubensis</name>
    <dbReference type="NCBI Taxonomy" id="181762"/>
    <lineage>
        <taxon>Eukaryota</taxon>
        <taxon>Fungi</taxon>
        <taxon>Dikarya</taxon>
        <taxon>Basidiomycota</taxon>
        <taxon>Agaricomycotina</taxon>
        <taxon>Agaricomycetes</taxon>
        <taxon>Agaricomycetidae</taxon>
        <taxon>Agaricales</taxon>
        <taxon>Agaricineae</taxon>
        <taxon>Strophariaceae</taxon>
        <taxon>Psilocybe</taxon>
    </lineage>
</organism>
<dbReference type="PANTHER" id="PTHR33353:SF10">
    <property type="entry name" value="ENDO-BETA-1,4-GLUCANASE D"/>
    <property type="match status" value="1"/>
</dbReference>
<evidence type="ECO:0000256" key="1">
    <source>
        <dbReference type="ARBA" id="ARBA00001973"/>
    </source>
</evidence>
<evidence type="ECO:0000256" key="16">
    <source>
        <dbReference type="SAM" id="MobiDB-lite"/>
    </source>
</evidence>
<feature type="domain" description="Auxiliary Activity family 9 catalytic" evidence="18">
    <location>
        <begin position="194"/>
        <end position="234"/>
    </location>
</feature>
<evidence type="ECO:0000256" key="11">
    <source>
        <dbReference type="ARBA" id="ARBA00023277"/>
    </source>
</evidence>
<keyword evidence="12" id="KW-0624">Polysaccharide degradation</keyword>
<comment type="subcellular location">
    <subcellularLocation>
        <location evidence="2">Secreted</location>
    </subcellularLocation>
</comment>
<evidence type="ECO:0000256" key="5">
    <source>
        <dbReference type="ARBA" id="ARBA00022729"/>
    </source>
</evidence>
<evidence type="ECO:0000256" key="13">
    <source>
        <dbReference type="ARBA" id="ARBA00044502"/>
    </source>
</evidence>
<evidence type="ECO:0000256" key="10">
    <source>
        <dbReference type="ARBA" id="ARBA00023157"/>
    </source>
</evidence>
<dbReference type="InterPro" id="IPR005103">
    <property type="entry name" value="AA9_LPMO"/>
</dbReference>
<dbReference type="Gene3D" id="2.70.50.70">
    <property type="match status" value="1"/>
</dbReference>
<feature type="compositionally biased region" description="Polar residues" evidence="16">
    <location>
        <begin position="276"/>
        <end position="286"/>
    </location>
</feature>
<evidence type="ECO:0000256" key="7">
    <source>
        <dbReference type="ARBA" id="ARBA00023002"/>
    </source>
</evidence>
<evidence type="ECO:0000256" key="4">
    <source>
        <dbReference type="ARBA" id="ARBA00022723"/>
    </source>
</evidence>
<keyword evidence="6" id="KW-0136">Cellulose degradation</keyword>
<evidence type="ECO:0000256" key="6">
    <source>
        <dbReference type="ARBA" id="ARBA00023001"/>
    </source>
</evidence>
<dbReference type="EMBL" id="JAFIQS010000002">
    <property type="protein sequence ID" value="KAG5172605.1"/>
    <property type="molecule type" value="Genomic_DNA"/>
</dbReference>
<keyword evidence="8" id="KW-0186">Copper</keyword>
<feature type="region of interest" description="Disordered" evidence="16">
    <location>
        <begin position="276"/>
        <end position="298"/>
    </location>
</feature>
<evidence type="ECO:0000256" key="17">
    <source>
        <dbReference type="SAM" id="SignalP"/>
    </source>
</evidence>
<dbReference type="EC" id="1.14.99.56" evidence="15"/>
<dbReference type="GO" id="GO:0004497">
    <property type="term" value="F:monooxygenase activity"/>
    <property type="evidence" value="ECO:0007669"/>
    <property type="project" value="UniProtKB-KW"/>
</dbReference>
<feature type="signal peptide" evidence="17">
    <location>
        <begin position="1"/>
        <end position="23"/>
    </location>
</feature>
<accession>A0A8H7Y7J9</accession>
<feature type="chain" id="PRO_5034865426" description="lytic cellulose monooxygenase (C4-dehydrogenating)" evidence="17">
    <location>
        <begin position="24"/>
        <end position="314"/>
    </location>
</feature>
<keyword evidence="9" id="KW-0503">Monooxygenase</keyword>
<evidence type="ECO:0000313" key="19">
    <source>
        <dbReference type="EMBL" id="KAG5172605.1"/>
    </source>
</evidence>
<dbReference type="InterPro" id="IPR049892">
    <property type="entry name" value="AA9"/>
</dbReference>
<reference evidence="19" key="1">
    <citation type="submission" date="2021-02" db="EMBL/GenBank/DDBJ databases">
        <title>Psilocybe cubensis genome.</title>
        <authorList>
            <person name="Mckernan K.J."/>
            <person name="Crawford S."/>
            <person name="Trippe A."/>
            <person name="Kane L.T."/>
            <person name="Mclaughlin S."/>
        </authorList>
    </citation>
    <scope>NUCLEOTIDE SEQUENCE [LARGE SCALE GENOMIC DNA]</scope>
    <source>
        <strain evidence="19">MGC-MH-2018</strain>
    </source>
</reference>